<dbReference type="PROSITE" id="PS51698">
    <property type="entry name" value="U_BOX"/>
    <property type="match status" value="1"/>
</dbReference>
<dbReference type="Gramene" id="OPUNC06G03730.3">
    <property type="protein sequence ID" value="OPUNC06G03730.3"/>
    <property type="gene ID" value="OPUNC06G03730"/>
</dbReference>
<evidence type="ECO:0000256" key="3">
    <source>
        <dbReference type="ARBA" id="ARBA00012483"/>
    </source>
</evidence>
<evidence type="ECO:0000256" key="9">
    <source>
        <dbReference type="SAM" id="Coils"/>
    </source>
</evidence>
<feature type="coiled-coil region" evidence="9">
    <location>
        <begin position="305"/>
        <end position="332"/>
    </location>
</feature>
<evidence type="ECO:0000313" key="13">
    <source>
        <dbReference type="Proteomes" id="UP000026962"/>
    </source>
</evidence>
<sequence length="439" mass="50982">MAPVHSHRRGATEANEQMRRKAQREKDAGDDDYDEGRYKRAVEHYARAAALDPGDISFPIKCAKSYFHMDQYEDCVRRCDEAVERGRELRSKKSLVAQALFWKGTALLNLADCASDCNAAIRALKQSLDEHYNKGTEASLDEAESTREEMEELEKEAAKHHRDKGKELLSQKKHKEAAIQFTKAIKKNPTNPRNFSDRAKCRIELNALAEGLEDADKSIELDPTFWKGYLRKAEVQFLTHNYEDAMTTYLDGLKYGPKKTIIYDGIKRCLEQNKMAKDRDDRAKDLWEAFKKSSSSQVKILKMQRNVVTLELKSAKERNASLEQQLFEQIGRIERLLSIQNREPPHFICPISQEVMNDPHFAADGHTYEAEHIRKWLNDGHDTSPMTNERLQHKKLTPNHALRSAIREWHQHRNMRHTSPFCYKSSRRQPLHFYVELIC</sequence>
<dbReference type="FunFam" id="3.30.40.10:FF:000428">
    <property type="entry name" value="U-box domain-containing protein 54"/>
    <property type="match status" value="1"/>
</dbReference>
<dbReference type="STRING" id="4537.A0A0E0L860"/>
<dbReference type="GO" id="GO:0051879">
    <property type="term" value="F:Hsp90 protein binding"/>
    <property type="evidence" value="ECO:0007669"/>
    <property type="project" value="TreeGrafter"/>
</dbReference>
<dbReference type="Pfam" id="PF14559">
    <property type="entry name" value="TPR_19"/>
    <property type="match status" value="1"/>
</dbReference>
<proteinExistence type="predicted"/>
<dbReference type="InterPro" id="IPR003613">
    <property type="entry name" value="Ubox_domain"/>
</dbReference>
<keyword evidence="4" id="KW-0808">Transferase</keyword>
<evidence type="ECO:0000256" key="1">
    <source>
        <dbReference type="ARBA" id="ARBA00000900"/>
    </source>
</evidence>
<feature type="repeat" description="TPR" evidence="8">
    <location>
        <begin position="22"/>
        <end position="55"/>
    </location>
</feature>
<feature type="compositionally biased region" description="Basic and acidic residues" evidence="10">
    <location>
        <begin position="16"/>
        <end position="27"/>
    </location>
</feature>
<protein>
    <recommendedName>
        <fullName evidence="3">RING-type E3 ubiquitin transferase</fullName>
        <ecNumber evidence="3">2.3.2.27</ecNumber>
    </recommendedName>
</protein>
<dbReference type="InterPro" id="IPR013083">
    <property type="entry name" value="Znf_RING/FYVE/PHD"/>
</dbReference>
<dbReference type="FunFam" id="1.25.40.10:FF:001065">
    <property type="entry name" value="Putative Heat shock protein STI"/>
    <property type="match status" value="1"/>
</dbReference>
<accession>A0A0E0L860</accession>
<feature type="compositionally biased region" description="Acidic residues" evidence="10">
    <location>
        <begin position="139"/>
        <end position="154"/>
    </location>
</feature>
<dbReference type="SMART" id="SM00028">
    <property type="entry name" value="TPR"/>
    <property type="match status" value="4"/>
</dbReference>
<dbReference type="Pfam" id="PF04564">
    <property type="entry name" value="U-box"/>
    <property type="match status" value="1"/>
</dbReference>
<reference evidence="12" key="2">
    <citation type="submission" date="2018-05" db="EMBL/GenBank/DDBJ databases">
        <title>OpunRS2 (Oryza punctata Reference Sequence Version 2).</title>
        <authorList>
            <person name="Zhang J."/>
            <person name="Kudrna D."/>
            <person name="Lee S."/>
            <person name="Talag J."/>
            <person name="Welchert J."/>
            <person name="Wing R.A."/>
        </authorList>
    </citation>
    <scope>NUCLEOTIDE SEQUENCE [LARGE SCALE GENOMIC DNA]</scope>
</reference>
<evidence type="ECO:0000259" key="11">
    <source>
        <dbReference type="PROSITE" id="PS51698"/>
    </source>
</evidence>
<comment type="pathway">
    <text evidence="2">Protein modification; protein ubiquitination.</text>
</comment>
<dbReference type="GO" id="GO:0016567">
    <property type="term" value="P:protein ubiquitination"/>
    <property type="evidence" value="ECO:0007669"/>
    <property type="project" value="UniProtKB-UniPathway"/>
</dbReference>
<dbReference type="FunFam" id="1.25.40.10:FF:000860">
    <property type="entry name" value="Putative Heat shock protein STI"/>
    <property type="match status" value="1"/>
</dbReference>
<dbReference type="Gene3D" id="3.30.40.10">
    <property type="entry name" value="Zinc/RING finger domain, C3HC4 (zinc finger)"/>
    <property type="match status" value="1"/>
</dbReference>
<feature type="region of interest" description="Disordered" evidence="10">
    <location>
        <begin position="136"/>
        <end position="169"/>
    </location>
</feature>
<dbReference type="Gene3D" id="1.25.40.10">
    <property type="entry name" value="Tetratricopeptide repeat domain"/>
    <property type="match status" value="2"/>
</dbReference>
<dbReference type="SUPFAM" id="SSF48452">
    <property type="entry name" value="TPR-like"/>
    <property type="match status" value="2"/>
</dbReference>
<dbReference type="UniPathway" id="UPA00143"/>
<reference evidence="12" key="1">
    <citation type="submission" date="2015-04" db="UniProtKB">
        <authorList>
            <consortium name="EnsemblPlants"/>
        </authorList>
    </citation>
    <scope>IDENTIFICATION</scope>
</reference>
<keyword evidence="6" id="KW-0833">Ubl conjugation pathway</keyword>
<dbReference type="AlphaFoldDB" id="A0A0E0L860"/>
<comment type="catalytic activity">
    <reaction evidence="1">
        <text>S-ubiquitinyl-[E2 ubiquitin-conjugating enzyme]-L-cysteine + [acceptor protein]-L-lysine = [E2 ubiquitin-conjugating enzyme]-L-cysteine + N(6)-ubiquitinyl-[acceptor protein]-L-lysine.</text>
        <dbReference type="EC" id="2.3.2.27"/>
    </reaction>
</comment>
<organism evidence="12">
    <name type="scientific">Oryza punctata</name>
    <name type="common">Red rice</name>
    <dbReference type="NCBI Taxonomy" id="4537"/>
    <lineage>
        <taxon>Eukaryota</taxon>
        <taxon>Viridiplantae</taxon>
        <taxon>Streptophyta</taxon>
        <taxon>Embryophyta</taxon>
        <taxon>Tracheophyta</taxon>
        <taxon>Spermatophyta</taxon>
        <taxon>Magnoliopsida</taxon>
        <taxon>Liliopsida</taxon>
        <taxon>Poales</taxon>
        <taxon>Poaceae</taxon>
        <taxon>BOP clade</taxon>
        <taxon>Oryzoideae</taxon>
        <taxon>Oryzeae</taxon>
        <taxon>Oryzinae</taxon>
        <taxon>Oryza</taxon>
    </lineage>
</organism>
<evidence type="ECO:0000256" key="2">
    <source>
        <dbReference type="ARBA" id="ARBA00004906"/>
    </source>
</evidence>
<evidence type="ECO:0000256" key="5">
    <source>
        <dbReference type="ARBA" id="ARBA00022737"/>
    </source>
</evidence>
<dbReference type="Proteomes" id="UP000026962">
    <property type="component" value="Chromosome 6"/>
</dbReference>
<evidence type="ECO:0000256" key="4">
    <source>
        <dbReference type="ARBA" id="ARBA00022679"/>
    </source>
</evidence>
<evidence type="ECO:0000256" key="10">
    <source>
        <dbReference type="SAM" id="MobiDB-lite"/>
    </source>
</evidence>
<feature type="region of interest" description="Disordered" evidence="10">
    <location>
        <begin position="1"/>
        <end position="34"/>
    </location>
</feature>
<keyword evidence="13" id="KW-1185">Reference proteome</keyword>
<dbReference type="SUPFAM" id="SSF57850">
    <property type="entry name" value="RING/U-box"/>
    <property type="match status" value="1"/>
</dbReference>
<name>A0A0E0L860_ORYPU</name>
<evidence type="ECO:0000256" key="7">
    <source>
        <dbReference type="ARBA" id="ARBA00022803"/>
    </source>
</evidence>
<dbReference type="CDD" id="cd16655">
    <property type="entry name" value="RING-Ubox_WDSUB1-like"/>
    <property type="match status" value="1"/>
</dbReference>
<dbReference type="PANTHER" id="PTHR22904">
    <property type="entry name" value="TPR REPEAT CONTAINING PROTEIN"/>
    <property type="match status" value="1"/>
</dbReference>
<dbReference type="EC" id="2.3.2.27" evidence="3"/>
<dbReference type="InterPro" id="IPR011990">
    <property type="entry name" value="TPR-like_helical_dom_sf"/>
</dbReference>
<keyword evidence="9" id="KW-0175">Coiled coil</keyword>
<feature type="repeat" description="TPR" evidence="8">
    <location>
        <begin position="158"/>
        <end position="191"/>
    </location>
</feature>
<evidence type="ECO:0000256" key="6">
    <source>
        <dbReference type="ARBA" id="ARBA00022786"/>
    </source>
</evidence>
<dbReference type="InterPro" id="IPR019734">
    <property type="entry name" value="TPR_rpt"/>
</dbReference>
<dbReference type="PROSITE" id="PS50005">
    <property type="entry name" value="TPR"/>
    <property type="match status" value="2"/>
</dbReference>
<keyword evidence="5" id="KW-0677">Repeat</keyword>
<dbReference type="EnsemblPlants" id="OPUNC06G03730.3">
    <property type="protein sequence ID" value="OPUNC06G03730.3"/>
    <property type="gene ID" value="OPUNC06G03730"/>
</dbReference>
<keyword evidence="7 8" id="KW-0802">TPR repeat</keyword>
<dbReference type="PANTHER" id="PTHR22904:SF523">
    <property type="entry name" value="STRESS-INDUCED-PHOSPHOPROTEIN 1"/>
    <property type="match status" value="1"/>
</dbReference>
<feature type="domain" description="U-box" evidence="11">
    <location>
        <begin position="342"/>
        <end position="416"/>
    </location>
</feature>
<dbReference type="eggNOG" id="KOG0548">
    <property type="taxonomic scope" value="Eukaryota"/>
</dbReference>
<dbReference type="GO" id="GO:0061630">
    <property type="term" value="F:ubiquitin protein ligase activity"/>
    <property type="evidence" value="ECO:0007669"/>
    <property type="project" value="UniProtKB-EC"/>
</dbReference>
<evidence type="ECO:0000313" key="12">
    <source>
        <dbReference type="EnsemblPlants" id="OPUNC06G03730.3"/>
    </source>
</evidence>
<dbReference type="SMART" id="SM00504">
    <property type="entry name" value="Ubox"/>
    <property type="match status" value="1"/>
</dbReference>
<evidence type="ECO:0000256" key="8">
    <source>
        <dbReference type="PROSITE-ProRule" id="PRU00339"/>
    </source>
</evidence>